<evidence type="ECO:0000313" key="1">
    <source>
        <dbReference type="EMBL" id="MBK1632270.1"/>
    </source>
</evidence>
<evidence type="ECO:0000313" key="2">
    <source>
        <dbReference type="Proteomes" id="UP000748752"/>
    </source>
</evidence>
<accession>A0ABS1CK24</accession>
<keyword evidence="2" id="KW-1185">Reference proteome</keyword>
<proteinExistence type="predicted"/>
<dbReference type="EMBL" id="NRRV01000043">
    <property type="protein sequence ID" value="MBK1632270.1"/>
    <property type="molecule type" value="Genomic_DNA"/>
</dbReference>
<gene>
    <name evidence="1" type="ORF">CKO31_16290</name>
</gene>
<sequence length="65" mass="6623">MGSLPESLIVALRKLDHGALDPARRLDSVLAALLRNPGDALAAARGQAHVRTLAAALCAADQAPA</sequence>
<comment type="caution">
    <text evidence="1">The sequence shown here is derived from an EMBL/GenBank/DDBJ whole genome shotgun (WGS) entry which is preliminary data.</text>
</comment>
<name>A0ABS1CK24_9GAMM</name>
<dbReference type="Proteomes" id="UP000748752">
    <property type="component" value="Unassembled WGS sequence"/>
</dbReference>
<protein>
    <submittedName>
        <fullName evidence="1">Uncharacterized protein</fullName>
    </submittedName>
</protein>
<reference evidence="1 2" key="1">
    <citation type="journal article" date="2020" name="Microorganisms">
        <title>Osmotic Adaptation and Compatible Solute Biosynthesis of Phototrophic Bacteria as Revealed from Genome Analyses.</title>
        <authorList>
            <person name="Imhoff J.F."/>
            <person name="Rahn T."/>
            <person name="Kunzel S."/>
            <person name="Keller A."/>
            <person name="Neulinger S.C."/>
        </authorList>
    </citation>
    <scope>NUCLEOTIDE SEQUENCE [LARGE SCALE GENOMIC DNA]</scope>
    <source>
        <strain evidence="1 2">DSM 6210</strain>
    </source>
</reference>
<organism evidence="1 2">
    <name type="scientific">Thiohalocapsa halophila</name>
    <dbReference type="NCBI Taxonomy" id="69359"/>
    <lineage>
        <taxon>Bacteria</taxon>
        <taxon>Pseudomonadati</taxon>
        <taxon>Pseudomonadota</taxon>
        <taxon>Gammaproteobacteria</taxon>
        <taxon>Chromatiales</taxon>
        <taxon>Chromatiaceae</taxon>
        <taxon>Thiohalocapsa</taxon>
    </lineage>
</organism>